<evidence type="ECO:0000313" key="3">
    <source>
        <dbReference type="EMBL" id="KAK7714586.1"/>
    </source>
</evidence>
<keyword evidence="1" id="KW-0863">Zinc-finger</keyword>
<keyword evidence="1" id="KW-0862">Zinc</keyword>
<name>A0ABR1NTC5_DIAER</name>
<organism evidence="3 4">
    <name type="scientific">Diaporthe eres</name>
    <name type="common">Phomopsis oblonga</name>
    <dbReference type="NCBI Taxonomy" id="83184"/>
    <lineage>
        <taxon>Eukaryota</taxon>
        <taxon>Fungi</taxon>
        <taxon>Dikarya</taxon>
        <taxon>Ascomycota</taxon>
        <taxon>Pezizomycotina</taxon>
        <taxon>Sordariomycetes</taxon>
        <taxon>Sordariomycetidae</taxon>
        <taxon>Diaporthales</taxon>
        <taxon>Diaporthaceae</taxon>
        <taxon>Diaporthe</taxon>
        <taxon>Diaporthe eres species complex</taxon>
    </lineage>
</organism>
<sequence>MANKRVANQRIELEALLVEVENPNFVPCPRISLSVDAKKLGQCGICQESQLLLRSERRGLDDSTLAILPCGHVAGYDCLRNWFSLNESPACPFCRTPLQYQLCNHSSRLIRPLTRENLLTTPDTLPVGGVVPPQCAECSVATNASVNKYLLDAMLDKFKSLRTEYHEETDARKKLEVKLQVLTCKKRIDKAIEELAAYPTLVRTRW</sequence>
<comment type="caution">
    <text evidence="3">The sequence shown here is derived from an EMBL/GenBank/DDBJ whole genome shotgun (WGS) entry which is preliminary data.</text>
</comment>
<gene>
    <name evidence="3" type="ORF">SLS63_011708</name>
</gene>
<proteinExistence type="predicted"/>
<evidence type="ECO:0000259" key="2">
    <source>
        <dbReference type="PROSITE" id="PS50089"/>
    </source>
</evidence>
<dbReference type="InterPro" id="IPR001841">
    <property type="entry name" value="Znf_RING"/>
</dbReference>
<keyword evidence="1" id="KW-0479">Metal-binding</keyword>
<evidence type="ECO:0000256" key="1">
    <source>
        <dbReference type="PROSITE-ProRule" id="PRU00175"/>
    </source>
</evidence>
<accession>A0ABR1NTC5</accession>
<evidence type="ECO:0000313" key="4">
    <source>
        <dbReference type="Proteomes" id="UP001430848"/>
    </source>
</evidence>
<dbReference type="SUPFAM" id="SSF57850">
    <property type="entry name" value="RING/U-box"/>
    <property type="match status" value="1"/>
</dbReference>
<dbReference type="Gene3D" id="3.30.40.10">
    <property type="entry name" value="Zinc/RING finger domain, C3HC4 (zinc finger)"/>
    <property type="match status" value="1"/>
</dbReference>
<dbReference type="InterPro" id="IPR013083">
    <property type="entry name" value="Znf_RING/FYVE/PHD"/>
</dbReference>
<reference evidence="3 4" key="1">
    <citation type="submission" date="2024-02" db="EMBL/GenBank/DDBJ databases">
        <title>De novo assembly and annotation of 12 fungi associated with fruit tree decline syndrome in Ontario, Canada.</title>
        <authorList>
            <person name="Sulman M."/>
            <person name="Ellouze W."/>
            <person name="Ilyukhin E."/>
        </authorList>
    </citation>
    <scope>NUCLEOTIDE SEQUENCE [LARGE SCALE GENOMIC DNA]</scope>
    <source>
        <strain evidence="3 4">M169</strain>
    </source>
</reference>
<feature type="domain" description="RING-type" evidence="2">
    <location>
        <begin position="43"/>
        <end position="95"/>
    </location>
</feature>
<dbReference type="EMBL" id="JAKNSF020000115">
    <property type="protein sequence ID" value="KAK7714586.1"/>
    <property type="molecule type" value="Genomic_DNA"/>
</dbReference>
<protein>
    <recommendedName>
        <fullName evidence="2">RING-type domain-containing protein</fullName>
    </recommendedName>
</protein>
<keyword evidence="4" id="KW-1185">Reference proteome</keyword>
<dbReference type="Pfam" id="PF13639">
    <property type="entry name" value="zf-RING_2"/>
    <property type="match status" value="1"/>
</dbReference>
<dbReference type="SMART" id="SM00184">
    <property type="entry name" value="RING"/>
    <property type="match status" value="1"/>
</dbReference>
<dbReference type="PROSITE" id="PS50089">
    <property type="entry name" value="ZF_RING_2"/>
    <property type="match status" value="1"/>
</dbReference>
<dbReference type="Proteomes" id="UP001430848">
    <property type="component" value="Unassembled WGS sequence"/>
</dbReference>